<dbReference type="EMBL" id="LGGN01000154">
    <property type="protein sequence ID" value="KUK77206.1"/>
    <property type="molecule type" value="Genomic_DNA"/>
</dbReference>
<dbReference type="Proteomes" id="UP000053860">
    <property type="component" value="Unassembled WGS sequence"/>
</dbReference>
<reference evidence="2" key="1">
    <citation type="journal article" date="2015" name="MBio">
        <title>Genome-Resolved Metagenomic Analysis Reveals Roles for Candidate Phyla and Other Microbial Community Members in Biogeochemical Transformations in Oil Reservoirs.</title>
        <authorList>
            <person name="Hu P."/>
            <person name="Tom L."/>
            <person name="Singh A."/>
            <person name="Thomas B.C."/>
            <person name="Baker B.J."/>
            <person name="Piceno Y.M."/>
            <person name="Andersen G.L."/>
            <person name="Banfield J.F."/>
        </authorList>
    </citation>
    <scope>NUCLEOTIDE SEQUENCE [LARGE SCALE GENOMIC DNA]</scope>
</reference>
<organism evidence="1 2">
    <name type="scientific">Proteiniphilum acetatigenes</name>
    <dbReference type="NCBI Taxonomy" id="294710"/>
    <lineage>
        <taxon>Bacteria</taxon>
        <taxon>Pseudomonadati</taxon>
        <taxon>Bacteroidota</taxon>
        <taxon>Bacteroidia</taxon>
        <taxon>Bacteroidales</taxon>
        <taxon>Dysgonomonadaceae</taxon>
        <taxon>Proteiniphilum</taxon>
    </lineage>
</organism>
<proteinExistence type="predicted"/>
<name>A0A101HI26_9BACT</name>
<sequence length="48" mass="5623">MELQMNGKSKKEQTSNLFLFYAPANNLEIRQFRTGFKFSGFLCRNVDC</sequence>
<accession>A0A101HI26</accession>
<gene>
    <name evidence="1" type="ORF">XD92_0879</name>
</gene>
<protein>
    <submittedName>
        <fullName evidence="1">Uncharacterized protein</fullName>
    </submittedName>
</protein>
<dbReference type="AlphaFoldDB" id="A0A101HI26"/>
<feature type="non-terminal residue" evidence="1">
    <location>
        <position position="48"/>
    </location>
</feature>
<comment type="caution">
    <text evidence="1">The sequence shown here is derived from an EMBL/GenBank/DDBJ whole genome shotgun (WGS) entry which is preliminary data.</text>
</comment>
<evidence type="ECO:0000313" key="2">
    <source>
        <dbReference type="Proteomes" id="UP000053860"/>
    </source>
</evidence>
<evidence type="ECO:0000313" key="1">
    <source>
        <dbReference type="EMBL" id="KUK77206.1"/>
    </source>
</evidence>